<dbReference type="Proteomes" id="UP000285532">
    <property type="component" value="Unassembled WGS sequence"/>
</dbReference>
<evidence type="ECO:0000313" key="1">
    <source>
        <dbReference type="EMBL" id="RND80925.1"/>
    </source>
</evidence>
<comment type="caution">
    <text evidence="1">The sequence shown here is derived from an EMBL/GenBank/DDBJ whole genome shotgun (WGS) entry which is preliminary data.</text>
</comment>
<gene>
    <name evidence="1" type="ORF">FAM18172_03030</name>
</gene>
<accession>A0A422M272</accession>
<dbReference type="AlphaFoldDB" id="A0A422M272"/>
<organism evidence="1 2">
    <name type="scientific">Lacticaseibacillus paracasei</name>
    <name type="common">Lactobacillus paracasei</name>
    <dbReference type="NCBI Taxonomy" id="1597"/>
    <lineage>
        <taxon>Bacteria</taxon>
        <taxon>Bacillati</taxon>
        <taxon>Bacillota</taxon>
        <taxon>Bacilli</taxon>
        <taxon>Lactobacillales</taxon>
        <taxon>Lactobacillaceae</taxon>
        <taxon>Lacticaseibacillus</taxon>
    </lineage>
</organism>
<proteinExistence type="predicted"/>
<evidence type="ECO:0000313" key="2">
    <source>
        <dbReference type="Proteomes" id="UP000285532"/>
    </source>
</evidence>
<sequence>MNEENKKPRTDMGSTGVTLYTWRTSYPFPPAVKPGDLVTIVIEDEELTHTVGTFAFVS</sequence>
<name>A0A422M272_LACPA</name>
<protein>
    <submittedName>
        <fullName evidence="1">Uncharacterized protein</fullName>
    </submittedName>
</protein>
<reference evidence="1 2" key="1">
    <citation type="journal article" date="2018" name="Front. Microbiol.">
        <title>Conversion of Methionine to Cysteine in Lactobacillus paracasei Depends on the Highly Mobile cysK-ctl-cysE Gene Cluster.</title>
        <authorList>
            <person name="Wuthrich D."/>
            <person name="Irmler S."/>
            <person name="Berthoud H."/>
            <person name="Guggenbuhl B."/>
            <person name="Eugster E."/>
            <person name="Bruggmann R."/>
        </authorList>
    </citation>
    <scope>NUCLEOTIDE SEQUENCE [LARGE SCALE GENOMIC DNA]</scope>
    <source>
        <strain evidence="1 2">FAM18172</strain>
    </source>
</reference>
<dbReference type="EMBL" id="LKFU01000134">
    <property type="protein sequence ID" value="RND80925.1"/>
    <property type="molecule type" value="Genomic_DNA"/>
</dbReference>